<organism evidence="7 8">
    <name type="scientific">Lacihabitans soyangensis</name>
    <dbReference type="NCBI Taxonomy" id="869394"/>
    <lineage>
        <taxon>Bacteria</taxon>
        <taxon>Pseudomonadati</taxon>
        <taxon>Bacteroidota</taxon>
        <taxon>Cytophagia</taxon>
        <taxon>Cytophagales</taxon>
        <taxon>Leadbetterellaceae</taxon>
        <taxon>Lacihabitans</taxon>
    </lineage>
</organism>
<dbReference type="Proteomes" id="UP001204144">
    <property type="component" value="Unassembled WGS sequence"/>
</dbReference>
<comment type="caution">
    <text evidence="7">The sequence shown here is derived from an EMBL/GenBank/DDBJ whole genome shotgun (WGS) entry which is preliminary data.</text>
</comment>
<dbReference type="InterPro" id="IPR002195">
    <property type="entry name" value="Dihydroorotase_CS"/>
</dbReference>
<evidence type="ECO:0000256" key="3">
    <source>
        <dbReference type="ARBA" id="ARBA00010286"/>
    </source>
</evidence>
<dbReference type="InterPro" id="IPR032466">
    <property type="entry name" value="Metal_Hydrolase"/>
</dbReference>
<proteinExistence type="inferred from homology"/>
<dbReference type="PANTHER" id="PTHR43668">
    <property type="entry name" value="ALLANTOINASE"/>
    <property type="match status" value="1"/>
</dbReference>
<dbReference type="GO" id="GO:0046872">
    <property type="term" value="F:metal ion binding"/>
    <property type="evidence" value="ECO:0007669"/>
    <property type="project" value="UniProtKB-KW"/>
</dbReference>
<evidence type="ECO:0000256" key="5">
    <source>
        <dbReference type="ARBA" id="ARBA00022801"/>
    </source>
</evidence>
<dbReference type="SUPFAM" id="SSF51556">
    <property type="entry name" value="Metallo-dependent hydrolases"/>
    <property type="match status" value="1"/>
</dbReference>
<accession>A0AAE3KV18</accession>
<feature type="domain" description="Amidohydrolase-related" evidence="6">
    <location>
        <begin position="51"/>
        <end position="428"/>
    </location>
</feature>
<dbReference type="InterPro" id="IPR006680">
    <property type="entry name" value="Amidohydro-rel"/>
</dbReference>
<dbReference type="InterPro" id="IPR011059">
    <property type="entry name" value="Metal-dep_hydrolase_composite"/>
</dbReference>
<dbReference type="GO" id="GO:0004151">
    <property type="term" value="F:dihydroorotase activity"/>
    <property type="evidence" value="ECO:0007669"/>
    <property type="project" value="UniProtKB-EC"/>
</dbReference>
<dbReference type="EMBL" id="RJUF01000038">
    <property type="protein sequence ID" value="MCP9763746.1"/>
    <property type="molecule type" value="Genomic_DNA"/>
</dbReference>
<dbReference type="Gene3D" id="2.30.40.10">
    <property type="entry name" value="Urease, subunit C, domain 1"/>
    <property type="match status" value="1"/>
</dbReference>
<gene>
    <name evidence="7" type="ORF">EGI31_12355</name>
</gene>
<evidence type="ECO:0000313" key="8">
    <source>
        <dbReference type="Proteomes" id="UP001204144"/>
    </source>
</evidence>
<evidence type="ECO:0000259" key="6">
    <source>
        <dbReference type="Pfam" id="PF01979"/>
    </source>
</evidence>
<reference evidence="7 8" key="1">
    <citation type="submission" date="2018-11" db="EMBL/GenBank/DDBJ databases">
        <title>Novel bacteria species description.</title>
        <authorList>
            <person name="Han J.-H."/>
        </authorList>
    </citation>
    <scope>NUCLEOTIDE SEQUENCE [LARGE SCALE GENOMIC DNA]</scope>
    <source>
        <strain evidence="7 8">KCTC23259</strain>
    </source>
</reference>
<comment type="cofactor">
    <cofactor evidence="1">
        <name>Zn(2+)</name>
        <dbReference type="ChEBI" id="CHEBI:29105"/>
    </cofactor>
</comment>
<protein>
    <submittedName>
        <fullName evidence="7">Dihydroorotase</fullName>
        <ecNumber evidence="7">3.5.2.3</ecNumber>
    </submittedName>
</protein>
<dbReference type="NCBIfam" id="NF006688">
    <property type="entry name" value="PRK09236.1"/>
    <property type="match status" value="1"/>
</dbReference>
<keyword evidence="8" id="KW-1185">Reference proteome</keyword>
<evidence type="ECO:0000256" key="1">
    <source>
        <dbReference type="ARBA" id="ARBA00001947"/>
    </source>
</evidence>
<evidence type="ECO:0000313" key="7">
    <source>
        <dbReference type="EMBL" id="MCP9763746.1"/>
    </source>
</evidence>
<dbReference type="GO" id="GO:0005737">
    <property type="term" value="C:cytoplasm"/>
    <property type="evidence" value="ECO:0007669"/>
    <property type="project" value="TreeGrafter"/>
</dbReference>
<dbReference type="AlphaFoldDB" id="A0AAE3KV18"/>
<dbReference type="Pfam" id="PF01979">
    <property type="entry name" value="Amidohydro_1"/>
    <property type="match status" value="1"/>
</dbReference>
<evidence type="ECO:0000256" key="4">
    <source>
        <dbReference type="ARBA" id="ARBA00022723"/>
    </source>
</evidence>
<comment type="function">
    <text evidence="2">Catalyzes the reversible cyclization of carbamoyl aspartate to dihydroorotate.</text>
</comment>
<dbReference type="PANTHER" id="PTHR43668:SF4">
    <property type="entry name" value="ALLANTOINASE"/>
    <property type="match status" value="1"/>
</dbReference>
<name>A0AAE3KV18_9BACT</name>
<dbReference type="GO" id="GO:0006145">
    <property type="term" value="P:purine nucleobase catabolic process"/>
    <property type="evidence" value="ECO:0007669"/>
    <property type="project" value="TreeGrafter"/>
</dbReference>
<comment type="similarity">
    <text evidence="3">Belongs to the metallo-dependent hydrolases superfamily. DHOase family. Class I DHOase subfamily.</text>
</comment>
<dbReference type="Gene3D" id="3.20.20.140">
    <property type="entry name" value="Metal-dependent hydrolases"/>
    <property type="match status" value="1"/>
</dbReference>
<dbReference type="InterPro" id="IPR050138">
    <property type="entry name" value="DHOase/Allantoinase_Hydrolase"/>
</dbReference>
<keyword evidence="4" id="KW-0479">Metal-binding</keyword>
<dbReference type="NCBIfam" id="TIGR00857">
    <property type="entry name" value="pyrC_multi"/>
    <property type="match status" value="1"/>
</dbReference>
<evidence type="ECO:0000256" key="2">
    <source>
        <dbReference type="ARBA" id="ARBA00002368"/>
    </source>
</evidence>
<dbReference type="SUPFAM" id="SSF51338">
    <property type="entry name" value="Composite domain of metallo-dependent hydrolases"/>
    <property type="match status" value="1"/>
</dbReference>
<dbReference type="PROSITE" id="PS00483">
    <property type="entry name" value="DIHYDROOROTASE_2"/>
    <property type="match status" value="1"/>
</dbReference>
<dbReference type="GO" id="GO:0004038">
    <property type="term" value="F:allantoinase activity"/>
    <property type="evidence" value="ECO:0007669"/>
    <property type="project" value="TreeGrafter"/>
</dbReference>
<sequence length="449" mass="50969">MMKRTIIKNAQVVNEGKITTCDLLIVGERIEKIASQITDNQAEIIDAEGHFLLPGLIDDQVHFRDPGLTHKATVYSESRAAVAGGITSFMDMPNTNPNTLTQQLLEEKYAIASKNSLANYSFFMGINQDNLEEALKTDNENVCGITDDGLYFSNDKGILANYPDYLDLLFSRTDTLVALHSEDDSIIRNNTLKYREIYGDNIPMDLHHRIRSEEACLTATKRVLDLAKKHNNRLHLFHISTASEANLFDNKTPVREKRITAEACVHHLWFTEKDYELLGANIKWNPSIKSQGDKEGLMKALIDNHIDIIATDHAPHTKEEKSGNYFKAMSGGPLVQHALPALLELYQQEKISLEKIVEKSSHNVSEIYRMIDRGYIREGYFADLVLVDLNNIWKVSSENILYKCGWSPFENQTFKSKILKTFVNGNLVYDAGVFDESIKGHRLKFSKIR</sequence>
<dbReference type="EC" id="3.5.2.3" evidence="7"/>
<keyword evidence="5 7" id="KW-0378">Hydrolase</keyword>
<dbReference type="CDD" id="cd01318">
    <property type="entry name" value="DHOase_IIb"/>
    <property type="match status" value="1"/>
</dbReference>